<organism evidence="1 2">
    <name type="scientific">Dysgonomonas capnocytophagoides</name>
    <dbReference type="NCBI Taxonomy" id="45254"/>
    <lineage>
        <taxon>Bacteria</taxon>
        <taxon>Pseudomonadati</taxon>
        <taxon>Bacteroidota</taxon>
        <taxon>Bacteroidia</taxon>
        <taxon>Bacteroidales</taxon>
        <taxon>Dysgonomonadaceae</taxon>
        <taxon>Dysgonomonas</taxon>
    </lineage>
</organism>
<dbReference type="AlphaFoldDB" id="A0A4Y8KYR2"/>
<dbReference type="RefSeq" id="WP_134436566.1">
    <property type="nucleotide sequence ID" value="NZ_SOML01000007.1"/>
</dbReference>
<accession>A0A4Y8KYR2</accession>
<name>A0A4Y8KYR2_9BACT</name>
<evidence type="ECO:0000313" key="1">
    <source>
        <dbReference type="EMBL" id="TFD95515.1"/>
    </source>
</evidence>
<proteinExistence type="predicted"/>
<dbReference type="EMBL" id="SOML01000007">
    <property type="protein sequence ID" value="TFD95515.1"/>
    <property type="molecule type" value="Genomic_DNA"/>
</dbReference>
<dbReference type="Proteomes" id="UP000297861">
    <property type="component" value="Unassembled WGS sequence"/>
</dbReference>
<keyword evidence="2" id="KW-1185">Reference proteome</keyword>
<sequence>MFNKGDKVTIVPNESHADLVKKEYNKVLTIKRVISGYNRLYKVKGIKDYATDKDLAPVSTLSVQIRRCEKGFQSVNPSNTEGLPASLLMNILLAIDKEIENYNSKKEMGERS</sequence>
<protein>
    <submittedName>
        <fullName evidence="1">Uncharacterized protein</fullName>
    </submittedName>
</protein>
<gene>
    <name evidence="1" type="ORF">E2605_11755</name>
</gene>
<comment type="caution">
    <text evidence="1">The sequence shown here is derived from an EMBL/GenBank/DDBJ whole genome shotgun (WGS) entry which is preliminary data.</text>
</comment>
<evidence type="ECO:0000313" key="2">
    <source>
        <dbReference type="Proteomes" id="UP000297861"/>
    </source>
</evidence>
<reference evidence="1 2" key="1">
    <citation type="submission" date="2019-03" db="EMBL/GenBank/DDBJ databases">
        <title>San Antonio Military Medical Center submission to MRSN (WRAIR), pending publication.</title>
        <authorList>
            <person name="Blyth D.M."/>
            <person name="Mccarthy S.L."/>
            <person name="Schall S.E."/>
            <person name="Stam J.A."/>
            <person name="Ong A.C."/>
            <person name="Mcgann P.T."/>
        </authorList>
    </citation>
    <scope>NUCLEOTIDE SEQUENCE [LARGE SCALE GENOMIC DNA]</scope>
    <source>
        <strain evidence="1 2">MRSN571793</strain>
    </source>
</reference>